<dbReference type="EMBL" id="GEDG01020728">
    <property type="protein sequence ID" value="JAP18890.1"/>
    <property type="molecule type" value="Transcribed_RNA"/>
</dbReference>
<reference evidence="2" key="1">
    <citation type="submission" date="2015-12" db="EMBL/GenBank/DDBJ databases">
        <title>Gene expression during late stages of embryo sac development: a critical building block for successful pollen-pistil interactions.</title>
        <authorList>
            <person name="Liu Y."/>
            <person name="Joly V."/>
            <person name="Sabar M."/>
            <person name="Matton D.P."/>
        </authorList>
    </citation>
    <scope>NUCLEOTIDE SEQUENCE</scope>
</reference>
<dbReference type="AlphaFoldDB" id="A0A0V0HFY5"/>
<sequence length="74" mass="8352">MLSRSSKLHILLSFGLRARANSKVYITQCAYFLVNINLQPLARTEKPQSNSTETHTVIDGNDREEKQELCTSLA</sequence>
<name>A0A0V0HFY5_SOLCH</name>
<proteinExistence type="predicted"/>
<evidence type="ECO:0000313" key="2">
    <source>
        <dbReference type="EMBL" id="JAP18890.1"/>
    </source>
</evidence>
<protein>
    <submittedName>
        <fullName evidence="2">Putative ovule protein</fullName>
    </submittedName>
</protein>
<accession>A0A0V0HFY5</accession>
<organism evidence="2">
    <name type="scientific">Solanum chacoense</name>
    <name type="common">Chaco potato</name>
    <dbReference type="NCBI Taxonomy" id="4108"/>
    <lineage>
        <taxon>Eukaryota</taxon>
        <taxon>Viridiplantae</taxon>
        <taxon>Streptophyta</taxon>
        <taxon>Embryophyta</taxon>
        <taxon>Tracheophyta</taxon>
        <taxon>Spermatophyta</taxon>
        <taxon>Magnoliopsida</taxon>
        <taxon>eudicotyledons</taxon>
        <taxon>Gunneridae</taxon>
        <taxon>Pentapetalae</taxon>
        <taxon>asterids</taxon>
        <taxon>lamiids</taxon>
        <taxon>Solanales</taxon>
        <taxon>Solanaceae</taxon>
        <taxon>Solanoideae</taxon>
        <taxon>Solaneae</taxon>
        <taxon>Solanum</taxon>
    </lineage>
</organism>
<feature type="region of interest" description="Disordered" evidence="1">
    <location>
        <begin position="43"/>
        <end position="74"/>
    </location>
</feature>
<evidence type="ECO:0000256" key="1">
    <source>
        <dbReference type="SAM" id="MobiDB-lite"/>
    </source>
</evidence>